<sequence>MWLDHQGRGATQVVHSIDMEKKALQLVSSLEGVNLYSVCDTSSINEITPLIPFLDERFPGALEKSVHAIKDFILPPGLSKKYFSPKKILKKTKVKFKN</sequence>
<organism evidence="1 2">
    <name type="scientific">Brevinema andersonii</name>
    <dbReference type="NCBI Taxonomy" id="34097"/>
    <lineage>
        <taxon>Bacteria</taxon>
        <taxon>Pseudomonadati</taxon>
        <taxon>Spirochaetota</taxon>
        <taxon>Spirochaetia</taxon>
        <taxon>Brevinematales</taxon>
        <taxon>Brevinemataceae</taxon>
        <taxon>Brevinema</taxon>
    </lineage>
</organism>
<protein>
    <submittedName>
        <fullName evidence="1">Uncharacterized protein</fullName>
    </submittedName>
</protein>
<evidence type="ECO:0000313" key="1">
    <source>
        <dbReference type="EMBL" id="SFB68830.1"/>
    </source>
</evidence>
<dbReference type="Gene3D" id="3.90.1480.10">
    <property type="entry name" value="Alpha-2,3-sialyltransferase"/>
    <property type="match status" value="1"/>
</dbReference>
<dbReference type="InterPro" id="IPR036715">
    <property type="entry name" value="A-2_3-sialylTrfase_sf"/>
</dbReference>
<name>A0A1I1D7P4_BREAD</name>
<dbReference type="RefSeq" id="WP_092317390.1">
    <property type="nucleotide sequence ID" value="NZ_FOKY01000001.1"/>
</dbReference>
<accession>A0A1I1D7P4</accession>
<proteinExistence type="predicted"/>
<dbReference type="EMBL" id="FOKY01000001">
    <property type="protein sequence ID" value="SFB68830.1"/>
    <property type="molecule type" value="Genomic_DNA"/>
</dbReference>
<reference evidence="2" key="1">
    <citation type="submission" date="2016-10" db="EMBL/GenBank/DDBJ databases">
        <authorList>
            <person name="Varghese N."/>
            <person name="Submissions S."/>
        </authorList>
    </citation>
    <scope>NUCLEOTIDE SEQUENCE [LARGE SCALE GENOMIC DNA]</scope>
    <source>
        <strain evidence="2">ATCC 43811</strain>
    </source>
</reference>
<dbReference type="SUPFAM" id="SSF102414">
    <property type="entry name" value="Alpha-2,3/8-sialyltransferase CstII"/>
    <property type="match status" value="1"/>
</dbReference>
<dbReference type="AlphaFoldDB" id="A0A1I1D7P4"/>
<dbReference type="Proteomes" id="UP000240042">
    <property type="component" value="Unassembled WGS sequence"/>
</dbReference>
<keyword evidence="2" id="KW-1185">Reference proteome</keyword>
<evidence type="ECO:0000313" key="2">
    <source>
        <dbReference type="Proteomes" id="UP000240042"/>
    </source>
</evidence>
<gene>
    <name evidence="1" type="ORF">SAMN02745150_00217</name>
</gene>